<dbReference type="Gene3D" id="1.10.10.2910">
    <property type="match status" value="1"/>
</dbReference>
<accession>A0A8S5PSL3</accession>
<dbReference type="Pfam" id="PF06114">
    <property type="entry name" value="Peptidase_M78"/>
    <property type="match status" value="1"/>
</dbReference>
<evidence type="ECO:0000313" key="2">
    <source>
        <dbReference type="EMBL" id="DAE09204.1"/>
    </source>
</evidence>
<protein>
    <submittedName>
        <fullName evidence="2">IrrE protein</fullName>
    </submittedName>
</protein>
<reference evidence="2" key="1">
    <citation type="journal article" date="2021" name="Proc. Natl. Acad. Sci. U.S.A.">
        <title>A Catalog of Tens of Thousands of Viruses from Human Metagenomes Reveals Hidden Associations with Chronic Diseases.</title>
        <authorList>
            <person name="Tisza M.J."/>
            <person name="Buck C.B."/>
        </authorList>
    </citation>
    <scope>NUCLEOTIDE SEQUENCE</scope>
    <source>
        <strain evidence="2">CtkJH11</strain>
    </source>
</reference>
<name>A0A8S5PSL3_9CAUD</name>
<dbReference type="PANTHER" id="PTHR43236:SF2">
    <property type="entry name" value="BLL0069 PROTEIN"/>
    <property type="match status" value="1"/>
</dbReference>
<dbReference type="EMBL" id="BK015484">
    <property type="protein sequence ID" value="DAE09204.1"/>
    <property type="molecule type" value="Genomic_DNA"/>
</dbReference>
<sequence length="143" mass="17177">MDIKERVNEIALKYGTRNPLKIIEAMDIILIRYPLEGVRGFYHYFQRNHIIYVDERLSEQDFLFVIAHELGHLFLHKDSNAIFMDTRTNFVTNKFESEADRFALNLLIQDSDIEEHLDFTTEQFSKLFGYHKKMIELRLKDFK</sequence>
<proteinExistence type="predicted"/>
<feature type="domain" description="IrrE N-terminal-like" evidence="1">
    <location>
        <begin position="25"/>
        <end position="140"/>
    </location>
</feature>
<dbReference type="InterPro" id="IPR052345">
    <property type="entry name" value="Rad_response_metalloprotease"/>
</dbReference>
<dbReference type="PANTHER" id="PTHR43236">
    <property type="entry name" value="ANTITOXIN HIGA1"/>
    <property type="match status" value="1"/>
</dbReference>
<dbReference type="InterPro" id="IPR010359">
    <property type="entry name" value="IrrE_HExxH"/>
</dbReference>
<evidence type="ECO:0000259" key="1">
    <source>
        <dbReference type="Pfam" id="PF06114"/>
    </source>
</evidence>
<organism evidence="2">
    <name type="scientific">Siphoviridae sp. ctkJH11</name>
    <dbReference type="NCBI Taxonomy" id="2825641"/>
    <lineage>
        <taxon>Viruses</taxon>
        <taxon>Duplodnaviria</taxon>
        <taxon>Heunggongvirae</taxon>
        <taxon>Uroviricota</taxon>
        <taxon>Caudoviricetes</taxon>
    </lineage>
</organism>